<dbReference type="KEGG" id="spu:100891695"/>
<name>A0A7M7N319_STRPU</name>
<feature type="domain" description="HYR" evidence="8">
    <location>
        <begin position="510"/>
        <end position="592"/>
    </location>
</feature>
<dbReference type="InParanoid" id="A0A7M7N319"/>
<proteinExistence type="predicted"/>
<feature type="domain" description="HYR" evidence="8">
    <location>
        <begin position="172"/>
        <end position="248"/>
    </location>
</feature>
<dbReference type="InterPro" id="IPR000742">
    <property type="entry name" value="EGF"/>
</dbReference>
<dbReference type="Proteomes" id="UP000007110">
    <property type="component" value="Unassembled WGS sequence"/>
</dbReference>
<keyword evidence="10" id="KW-1185">Reference proteome</keyword>
<dbReference type="InterPro" id="IPR003410">
    <property type="entry name" value="HYR_dom"/>
</dbReference>
<dbReference type="CDD" id="cd00054">
    <property type="entry name" value="EGF_CA"/>
    <property type="match status" value="1"/>
</dbReference>
<feature type="domain" description="SEA" evidence="6">
    <location>
        <begin position="1038"/>
        <end position="1152"/>
    </location>
</feature>
<feature type="compositionally biased region" description="Basic and acidic residues" evidence="3">
    <location>
        <begin position="1456"/>
        <end position="1485"/>
    </location>
</feature>
<dbReference type="Gene3D" id="2.60.40.10">
    <property type="entry name" value="Immunoglobulins"/>
    <property type="match status" value="1"/>
</dbReference>
<reference evidence="9" key="2">
    <citation type="submission" date="2021-01" db="UniProtKB">
        <authorList>
            <consortium name="EnsemblMetazoa"/>
        </authorList>
    </citation>
    <scope>IDENTIFICATION</scope>
</reference>
<reference evidence="10" key="1">
    <citation type="submission" date="2015-02" db="EMBL/GenBank/DDBJ databases">
        <title>Genome sequencing for Strongylocentrotus purpuratus.</title>
        <authorList>
            <person name="Murali S."/>
            <person name="Liu Y."/>
            <person name="Vee V."/>
            <person name="English A."/>
            <person name="Wang M."/>
            <person name="Skinner E."/>
            <person name="Han Y."/>
            <person name="Muzny D.M."/>
            <person name="Worley K.C."/>
            <person name="Gibbs R.A."/>
        </authorList>
    </citation>
    <scope>NUCLEOTIDE SEQUENCE</scope>
</reference>
<keyword evidence="1" id="KW-0677">Repeat</keyword>
<dbReference type="PROSITE" id="PS50024">
    <property type="entry name" value="SEA"/>
    <property type="match status" value="1"/>
</dbReference>
<dbReference type="Pfam" id="PF02494">
    <property type="entry name" value="HYR"/>
    <property type="match status" value="8"/>
</dbReference>
<evidence type="ECO:0000256" key="4">
    <source>
        <dbReference type="SAM" id="Phobius"/>
    </source>
</evidence>
<feature type="compositionally biased region" description="Pro residues" evidence="3">
    <location>
        <begin position="1307"/>
        <end position="1320"/>
    </location>
</feature>
<keyword evidence="2" id="KW-1015">Disulfide bond</keyword>
<keyword evidence="5" id="KW-0732">Signal</keyword>
<dbReference type="PROSITE" id="PS01186">
    <property type="entry name" value="EGF_2"/>
    <property type="match status" value="1"/>
</dbReference>
<dbReference type="Gene3D" id="2.10.25.10">
    <property type="entry name" value="Laminin"/>
    <property type="match status" value="1"/>
</dbReference>
<dbReference type="OMA" id="WTENATA"/>
<feature type="chain" id="PRO_5029701792" description="HYR domain-containing protein" evidence="5">
    <location>
        <begin position="35"/>
        <end position="1485"/>
    </location>
</feature>
<dbReference type="PROSITE" id="PS50026">
    <property type="entry name" value="EGF_3"/>
    <property type="match status" value="1"/>
</dbReference>
<feature type="region of interest" description="Disordered" evidence="3">
    <location>
        <begin position="1381"/>
        <end position="1485"/>
    </location>
</feature>
<dbReference type="EnsemblMetazoa" id="XM_030974685">
    <property type="protein sequence ID" value="XP_030830545"/>
    <property type="gene ID" value="LOC100891695"/>
</dbReference>
<evidence type="ECO:0000259" key="8">
    <source>
        <dbReference type="PROSITE" id="PS50825"/>
    </source>
</evidence>
<feature type="compositionally biased region" description="Pro residues" evidence="3">
    <location>
        <begin position="1287"/>
        <end position="1298"/>
    </location>
</feature>
<keyword evidence="4" id="KW-0812">Transmembrane</keyword>
<dbReference type="PROSITE" id="PS00022">
    <property type="entry name" value="EGF_1"/>
    <property type="match status" value="1"/>
</dbReference>
<keyword evidence="4" id="KW-1133">Transmembrane helix</keyword>
<feature type="domain" description="HYR" evidence="8">
    <location>
        <begin position="426"/>
        <end position="508"/>
    </location>
</feature>
<feature type="region of interest" description="Disordered" evidence="3">
    <location>
        <begin position="1257"/>
        <end position="1365"/>
    </location>
</feature>
<comment type="caution">
    <text evidence="2">Lacks conserved residue(s) required for the propagation of feature annotation.</text>
</comment>
<feature type="signal peptide" evidence="5">
    <location>
        <begin position="1"/>
        <end position="34"/>
    </location>
</feature>
<dbReference type="SMART" id="SM00181">
    <property type="entry name" value="EGF"/>
    <property type="match status" value="1"/>
</dbReference>
<dbReference type="RefSeq" id="XP_030830545.1">
    <property type="nucleotide sequence ID" value="XM_030974685.1"/>
</dbReference>
<sequence>MMRVKFENGSRLVIFNRMVFFAVVVISLSEQTLAQQVCQDQIVQAADWSTNVTVRYNTDVTSPENVTYEPVDNSNFPVGMYPITATLDGATNCTFTLIVLANPICPTNISISSDENVTTTDVIWSYPSENRIDLFPLTSNPLNGTTFDLGVTDVTLSLTDYPEYRCTFIVEVKDEQPPRLTCPENLDVNNSAVAIWDVPMSLDNSGSVLLSSSHTPGSYFPFNTTTEITYTAADSSGNTISCSFNLTVVRDGSPEITNCPSDLSKAVPPGVNDTTVTELWTREPTATSPSGGDVTESSNFDRTSSFGIGTTRVTFTFTDQAGSSSKCRFLVSITREPDTNAPYVDNGVTCPSDVIRNAPPGTTEMQVIYDEPTFNDVVDGKDIKVTTTKESGSVFSAGTTEVLYVATDKSFEINQCIISVTVDVTEDNEEPVIMGCPGNITRWVGVGVPSVAITWTKPNATDNFEVVSFNSSHEPGSMFPIGVTRVNYTATDLVNKQDTCEFYVTVIVDTESPVIMNCPSDITEFVGETVNSLEVTWESLNITDNSGMYLVDSSRPSGYNFPAGPIPTDVTISVADEAGNLARCNFRVSISVDPAPDLMCPEMPVSNSTTPGQSYADIYWLNEITVTDNTIFMSNSTHESPLRVELNSPMTVDYRVEDLRGNVRSCTLQVVANDTEKPVWTPCPADITRAAVPGTNSVTISWDAPGVTDNSGETPLEVSTPRTPQLFSGGTHTIAYIAEDGAGNNGTCQFVVTVTVDSAVPQILNCPPDGPLVFSTPEGQATAIVTWDTITATDTTDGSVPVSSRINPGDELTIGRHLVEYEATDTSGNVATCSFTVEVRDAEPPTITGCPDDIIAYALPQRAQTPVSWTTEATATDNSGSVTVFSNPESGSLFTVGQSTQVLYSARDPSLNEAGNPCSFTVTVQTADLIRIRGSVTLDTIRGNGIFLDQQTARDTLQADLATLFRGTSLAPVDFVDVEVLTSVIVSENDLRASFTLYFAPDSHHNEEEIKEIFYNALGNRVSFANGNVIVPDSFDLTVTEYRGEFTLRSIVPNIDLVDFTSCCSDPNSASYQAVLQTIYSHFTATFGSMSLILMTRILPLREGSIIVPYTLTFDGFTSVTLNDIVTAFNATVQEPTRELSQTDLFLALTSDGGIGDTVGICPAGYCSNGGTCNVATADTYAFECSCQSGFTGDQCQNMRSPLSTVEIIGIFLGVMGLILILLVICCCCLWLMGARSRMPADEEYLVDKAPHPSMLMLPMDEDYYRPPRRQRPTITEMPEELDPRPYRPPTPPSPPPSSFMHDDPFFVPPPQPWQPPRQPQQPMILPPQQQQRRRPRSPPRQRRERPPGYYESRVPGPPPPQLSRQILVLPPQAPRWHRMRNRIDRYLPKRGPRFRGNRQPEPLSYLNELPPGYDRGPIRRNDRAPAPQFRGDYAPDPLPGQYLQGGGPIRRNGSRRPDSSRKRGNRVPEEVGEMKQRLFHEFNY</sequence>
<protein>
    <recommendedName>
        <fullName evidence="11">HYR domain-containing protein</fullName>
    </recommendedName>
</protein>
<feature type="domain" description="HYR" evidence="8">
    <location>
        <begin position="757"/>
        <end position="839"/>
    </location>
</feature>
<accession>A0A7M7N319</accession>
<feature type="compositionally biased region" description="Low complexity" evidence="3">
    <location>
        <begin position="1321"/>
        <end position="1331"/>
    </location>
</feature>
<feature type="transmembrane region" description="Helical" evidence="4">
    <location>
        <begin position="1208"/>
        <end position="1233"/>
    </location>
</feature>
<feature type="domain" description="HYR" evidence="8">
    <location>
        <begin position="337"/>
        <end position="424"/>
    </location>
</feature>
<evidence type="ECO:0008006" key="11">
    <source>
        <dbReference type="Google" id="ProtNLM"/>
    </source>
</evidence>
<dbReference type="InterPro" id="IPR013783">
    <property type="entry name" value="Ig-like_fold"/>
</dbReference>
<feature type="domain" description="HYR" evidence="8">
    <location>
        <begin position="840"/>
        <end position="926"/>
    </location>
</feature>
<evidence type="ECO:0000256" key="1">
    <source>
        <dbReference type="ARBA" id="ARBA00022737"/>
    </source>
</evidence>
<feature type="region of interest" description="Disordered" evidence="3">
    <location>
        <begin position="702"/>
        <end position="725"/>
    </location>
</feature>
<feature type="disulfide bond" evidence="2">
    <location>
        <begin position="1187"/>
        <end position="1196"/>
    </location>
</feature>
<evidence type="ECO:0000313" key="9">
    <source>
        <dbReference type="EnsemblMetazoa" id="XP_030830545"/>
    </source>
</evidence>
<dbReference type="OrthoDB" id="5982450at2759"/>
<dbReference type="PANTHER" id="PTHR24273">
    <property type="entry name" value="FI04643P-RELATED"/>
    <property type="match status" value="1"/>
</dbReference>
<evidence type="ECO:0000259" key="6">
    <source>
        <dbReference type="PROSITE" id="PS50024"/>
    </source>
</evidence>
<evidence type="ECO:0000256" key="2">
    <source>
        <dbReference type="PROSITE-ProRule" id="PRU00076"/>
    </source>
</evidence>
<dbReference type="PROSITE" id="PS50825">
    <property type="entry name" value="HYR"/>
    <property type="match status" value="8"/>
</dbReference>
<feature type="domain" description="HYR" evidence="8">
    <location>
        <begin position="673"/>
        <end position="756"/>
    </location>
</feature>
<evidence type="ECO:0000259" key="7">
    <source>
        <dbReference type="PROSITE" id="PS50026"/>
    </source>
</evidence>
<dbReference type="SUPFAM" id="SSF57196">
    <property type="entry name" value="EGF/Laminin"/>
    <property type="match status" value="1"/>
</dbReference>
<feature type="compositionally biased region" description="Basic residues" evidence="3">
    <location>
        <begin position="1332"/>
        <end position="1344"/>
    </location>
</feature>
<organism evidence="9 10">
    <name type="scientific">Strongylocentrotus purpuratus</name>
    <name type="common">Purple sea urchin</name>
    <dbReference type="NCBI Taxonomy" id="7668"/>
    <lineage>
        <taxon>Eukaryota</taxon>
        <taxon>Metazoa</taxon>
        <taxon>Echinodermata</taxon>
        <taxon>Eleutherozoa</taxon>
        <taxon>Echinozoa</taxon>
        <taxon>Echinoidea</taxon>
        <taxon>Euechinoidea</taxon>
        <taxon>Echinacea</taxon>
        <taxon>Camarodonta</taxon>
        <taxon>Echinidea</taxon>
        <taxon>Strongylocentrotidae</taxon>
        <taxon>Strongylocentrotus</taxon>
    </lineage>
</organism>
<evidence type="ECO:0000256" key="5">
    <source>
        <dbReference type="SAM" id="SignalP"/>
    </source>
</evidence>
<evidence type="ECO:0000256" key="3">
    <source>
        <dbReference type="SAM" id="MobiDB-lite"/>
    </source>
</evidence>
<dbReference type="GeneID" id="100891695"/>
<feature type="domain" description="HYR" evidence="8">
    <location>
        <begin position="249"/>
        <end position="335"/>
    </location>
</feature>
<feature type="domain" description="EGF-like" evidence="7">
    <location>
        <begin position="1158"/>
        <end position="1197"/>
    </location>
</feature>
<keyword evidence="2" id="KW-0245">EGF-like domain</keyword>
<dbReference type="InterPro" id="IPR000082">
    <property type="entry name" value="SEA_dom"/>
</dbReference>
<evidence type="ECO:0000313" key="10">
    <source>
        <dbReference type="Proteomes" id="UP000007110"/>
    </source>
</evidence>
<keyword evidence="4" id="KW-0472">Membrane</keyword>
<dbReference type="PANTHER" id="PTHR24273:SF32">
    <property type="entry name" value="HYALIN"/>
    <property type="match status" value="1"/>
</dbReference>